<dbReference type="Proteomes" id="UP000827724">
    <property type="component" value="Unassembled WGS sequence"/>
</dbReference>
<evidence type="ECO:0000313" key="1">
    <source>
        <dbReference type="EMBL" id="KAH6607123.1"/>
    </source>
</evidence>
<sequence>METWKLMRNSTHRCDQQDMLNQWPHRNQSSPHGLMCNWHDPFSFPTKALAASGRAPVAQAAVQPR</sequence>
<organism evidence="1 2">
    <name type="scientific">Trichoderma cornu-damae</name>
    <dbReference type="NCBI Taxonomy" id="654480"/>
    <lineage>
        <taxon>Eukaryota</taxon>
        <taxon>Fungi</taxon>
        <taxon>Dikarya</taxon>
        <taxon>Ascomycota</taxon>
        <taxon>Pezizomycotina</taxon>
        <taxon>Sordariomycetes</taxon>
        <taxon>Hypocreomycetidae</taxon>
        <taxon>Hypocreales</taxon>
        <taxon>Hypocreaceae</taxon>
        <taxon>Trichoderma</taxon>
    </lineage>
</organism>
<dbReference type="EMBL" id="JAIWOZ010000003">
    <property type="protein sequence ID" value="KAH6607123.1"/>
    <property type="molecule type" value="Genomic_DNA"/>
</dbReference>
<evidence type="ECO:0000313" key="2">
    <source>
        <dbReference type="Proteomes" id="UP000827724"/>
    </source>
</evidence>
<keyword evidence="2" id="KW-1185">Reference proteome</keyword>
<comment type="caution">
    <text evidence="1">The sequence shown here is derived from an EMBL/GenBank/DDBJ whole genome shotgun (WGS) entry which is preliminary data.</text>
</comment>
<name>A0A9P8QQX0_9HYPO</name>
<reference evidence="1" key="1">
    <citation type="submission" date="2021-08" db="EMBL/GenBank/DDBJ databases">
        <title>Chromosome-Level Trichoderma cornu-damae using Hi-C Data.</title>
        <authorList>
            <person name="Kim C.S."/>
        </authorList>
    </citation>
    <scope>NUCLEOTIDE SEQUENCE</scope>
    <source>
        <strain evidence="1">KA19-0412C</strain>
    </source>
</reference>
<proteinExistence type="predicted"/>
<accession>A0A9P8QQX0</accession>
<dbReference type="AlphaFoldDB" id="A0A9P8QQX0"/>
<protein>
    <submittedName>
        <fullName evidence="1">Uncharacterized protein</fullName>
    </submittedName>
</protein>
<gene>
    <name evidence="1" type="ORF">Trco_003436</name>
</gene>